<gene>
    <name evidence="1" type="ORF">AVEN_121269_1</name>
</gene>
<keyword evidence="2" id="KW-1185">Reference proteome</keyword>
<dbReference type="Proteomes" id="UP000499080">
    <property type="component" value="Unassembled WGS sequence"/>
</dbReference>
<protein>
    <submittedName>
        <fullName evidence="1">Uncharacterized protein</fullName>
    </submittedName>
</protein>
<sequence length="126" mass="14446">MILRNSWYLNKELATLSLFSYLVSDEQKSTLVLSMKKYRSSLHLLEKLPLNLDDFCISHSFFATVEIEDSFLTVPVKDWPQTPSYKIAAIFTKNLVCVNDVVVQAVALLIKDFNCATKNEQKQLLL</sequence>
<name>A0A4Y2Q9Y7_ARAVE</name>
<comment type="caution">
    <text evidence="1">The sequence shown here is derived from an EMBL/GenBank/DDBJ whole genome shotgun (WGS) entry which is preliminary data.</text>
</comment>
<accession>A0A4Y2Q9Y7</accession>
<evidence type="ECO:0000313" key="1">
    <source>
        <dbReference type="EMBL" id="GBN61025.1"/>
    </source>
</evidence>
<reference evidence="1 2" key="1">
    <citation type="journal article" date="2019" name="Sci. Rep.">
        <title>Orb-weaving spider Araneus ventricosus genome elucidates the spidroin gene catalogue.</title>
        <authorList>
            <person name="Kono N."/>
            <person name="Nakamura H."/>
            <person name="Ohtoshi R."/>
            <person name="Moran D.A.P."/>
            <person name="Shinohara A."/>
            <person name="Yoshida Y."/>
            <person name="Fujiwara M."/>
            <person name="Mori M."/>
            <person name="Tomita M."/>
            <person name="Arakawa K."/>
        </authorList>
    </citation>
    <scope>NUCLEOTIDE SEQUENCE [LARGE SCALE GENOMIC DNA]</scope>
</reference>
<organism evidence="1 2">
    <name type="scientific">Araneus ventricosus</name>
    <name type="common">Orbweaver spider</name>
    <name type="synonym">Epeira ventricosa</name>
    <dbReference type="NCBI Taxonomy" id="182803"/>
    <lineage>
        <taxon>Eukaryota</taxon>
        <taxon>Metazoa</taxon>
        <taxon>Ecdysozoa</taxon>
        <taxon>Arthropoda</taxon>
        <taxon>Chelicerata</taxon>
        <taxon>Arachnida</taxon>
        <taxon>Araneae</taxon>
        <taxon>Araneomorphae</taxon>
        <taxon>Entelegynae</taxon>
        <taxon>Araneoidea</taxon>
        <taxon>Araneidae</taxon>
        <taxon>Araneus</taxon>
    </lineage>
</organism>
<evidence type="ECO:0000313" key="2">
    <source>
        <dbReference type="Proteomes" id="UP000499080"/>
    </source>
</evidence>
<proteinExistence type="predicted"/>
<dbReference type="EMBL" id="BGPR01013522">
    <property type="protein sequence ID" value="GBN61025.1"/>
    <property type="molecule type" value="Genomic_DNA"/>
</dbReference>
<dbReference type="AlphaFoldDB" id="A0A4Y2Q9Y7"/>